<evidence type="ECO:0000256" key="4">
    <source>
        <dbReference type="ARBA" id="ARBA00023136"/>
    </source>
</evidence>
<evidence type="ECO:0000256" key="3">
    <source>
        <dbReference type="ARBA" id="ARBA00022989"/>
    </source>
</evidence>
<reference evidence="6 7" key="1">
    <citation type="submission" date="2022-01" db="EMBL/GenBank/DDBJ databases">
        <title>Alkalihalobacillus sp. EGI L200015, a novel bacterium isolated from a salt lake sediment.</title>
        <authorList>
            <person name="Gao L."/>
            <person name="Fang B.-Z."/>
            <person name="Li W.-J."/>
        </authorList>
    </citation>
    <scope>NUCLEOTIDE SEQUENCE [LARGE SCALE GENOMIC DNA]</scope>
    <source>
        <strain evidence="6 7">KCTC 12718</strain>
    </source>
</reference>
<feature type="transmembrane region" description="Helical" evidence="5">
    <location>
        <begin position="12"/>
        <end position="36"/>
    </location>
</feature>
<dbReference type="RefSeq" id="WP_236336320.1">
    <property type="nucleotide sequence ID" value="NZ_JAKIJS010000001.1"/>
</dbReference>
<evidence type="ECO:0000313" key="6">
    <source>
        <dbReference type="EMBL" id="MCF6138706.1"/>
    </source>
</evidence>
<gene>
    <name evidence="6" type="ORF">L2716_13300</name>
</gene>
<evidence type="ECO:0000256" key="2">
    <source>
        <dbReference type="ARBA" id="ARBA00022692"/>
    </source>
</evidence>
<name>A0ABS9H3M8_9BACL</name>
<keyword evidence="4 5" id="KW-0472">Membrane</keyword>
<dbReference type="Pfam" id="PF09685">
    <property type="entry name" value="MamF_MmsF"/>
    <property type="match status" value="1"/>
</dbReference>
<protein>
    <submittedName>
        <fullName evidence="6">DUF4870 domain-containing protein</fullName>
    </submittedName>
</protein>
<evidence type="ECO:0000313" key="7">
    <source>
        <dbReference type="Proteomes" id="UP001649381"/>
    </source>
</evidence>
<proteinExistence type="predicted"/>
<dbReference type="EMBL" id="JAKIJS010000001">
    <property type="protein sequence ID" value="MCF6138706.1"/>
    <property type="molecule type" value="Genomic_DNA"/>
</dbReference>
<evidence type="ECO:0000256" key="5">
    <source>
        <dbReference type="SAM" id="Phobius"/>
    </source>
</evidence>
<keyword evidence="7" id="KW-1185">Reference proteome</keyword>
<sequence>MEEKKVSSTCRVISSLSYMSIIFAPFLVPVLVYCFMNDDHEVREHARKAITFHLIPIVALAILSILYFESGMLFTTFSVFCMIIFGGTAISVVIWNLVRGIHVLLQK</sequence>
<comment type="subcellular location">
    <subcellularLocation>
        <location evidence="1">Membrane</location>
        <topology evidence="1">Multi-pass membrane protein</topology>
    </subcellularLocation>
</comment>
<dbReference type="Proteomes" id="UP001649381">
    <property type="component" value="Unassembled WGS sequence"/>
</dbReference>
<organism evidence="6 7">
    <name type="scientific">Pseudalkalibacillus berkeleyi</name>
    <dbReference type="NCBI Taxonomy" id="1069813"/>
    <lineage>
        <taxon>Bacteria</taxon>
        <taxon>Bacillati</taxon>
        <taxon>Bacillota</taxon>
        <taxon>Bacilli</taxon>
        <taxon>Bacillales</taxon>
        <taxon>Fictibacillaceae</taxon>
        <taxon>Pseudalkalibacillus</taxon>
    </lineage>
</organism>
<keyword evidence="2 5" id="KW-0812">Transmembrane</keyword>
<dbReference type="InterPro" id="IPR019109">
    <property type="entry name" value="MamF_MmsF"/>
</dbReference>
<accession>A0ABS9H3M8</accession>
<feature type="transmembrane region" description="Helical" evidence="5">
    <location>
        <begin position="74"/>
        <end position="98"/>
    </location>
</feature>
<keyword evidence="3 5" id="KW-1133">Transmembrane helix</keyword>
<evidence type="ECO:0000256" key="1">
    <source>
        <dbReference type="ARBA" id="ARBA00004141"/>
    </source>
</evidence>
<comment type="caution">
    <text evidence="6">The sequence shown here is derived from an EMBL/GenBank/DDBJ whole genome shotgun (WGS) entry which is preliminary data.</text>
</comment>
<feature type="transmembrane region" description="Helical" evidence="5">
    <location>
        <begin position="48"/>
        <end position="68"/>
    </location>
</feature>